<dbReference type="KEGG" id="ace:Acel_1636"/>
<accession>A0LVE8</accession>
<dbReference type="Pfam" id="PF06240">
    <property type="entry name" value="COXG"/>
    <property type="match status" value="1"/>
</dbReference>
<dbReference type="CDD" id="cd07823">
    <property type="entry name" value="SRPBCC_5"/>
    <property type="match status" value="1"/>
</dbReference>
<dbReference type="PANTHER" id="PTHR38588:SF1">
    <property type="entry name" value="BLL0334 PROTEIN"/>
    <property type="match status" value="1"/>
</dbReference>
<dbReference type="HOGENOM" id="CLU_046420_2_2_11"/>
<gene>
    <name evidence="2" type="ordered locus">Acel_1636</name>
</gene>
<dbReference type="InterPro" id="IPR010419">
    <property type="entry name" value="CO_DH_gsu"/>
</dbReference>
<sequence length="237" mass="25620">MRIEQSLEVPVPIDRVWSFFDDVPRVASCMPGATLTEVLDDRTFDGTVVVKVGPISVHYQGRLTIEDKDKTSYSVRLQANGRDRNGAGTARATVVARLKALSENRTELALESDVQLTGRIASLGRGVQDVAGKLFAQFGERMSEALAADSAGMQPAGTDKAETRVGGSTPPMDDVAVRPAAADGTLRDQAPAKGSPDQKSAPFETKTVAPAKPVNLLRLLWSILLDKLARWLPRKRR</sequence>
<dbReference type="Proteomes" id="UP000008221">
    <property type="component" value="Chromosome"/>
</dbReference>
<dbReference type="PANTHER" id="PTHR38588">
    <property type="entry name" value="BLL0334 PROTEIN"/>
    <property type="match status" value="1"/>
</dbReference>
<dbReference type="eggNOG" id="COG3427">
    <property type="taxonomic scope" value="Bacteria"/>
</dbReference>
<proteinExistence type="predicted"/>
<dbReference type="STRING" id="351607.Acel_1636"/>
<evidence type="ECO:0000313" key="3">
    <source>
        <dbReference type="Proteomes" id="UP000008221"/>
    </source>
</evidence>
<reference evidence="2 3" key="1">
    <citation type="journal article" date="2009" name="Genome Res.">
        <title>Complete genome of the cellulolytic thermophile Acidothermus cellulolyticus 11B provides insights into its ecophysiological and evolutionary adaptations.</title>
        <authorList>
            <person name="Barabote R.D."/>
            <person name="Xie G."/>
            <person name="Leu D.H."/>
            <person name="Normand P."/>
            <person name="Necsulea A."/>
            <person name="Daubin V."/>
            <person name="Medigue C."/>
            <person name="Adney W.S."/>
            <person name="Xu X.C."/>
            <person name="Lapidus A."/>
            <person name="Parales R.E."/>
            <person name="Detter C."/>
            <person name="Pujic P."/>
            <person name="Bruce D."/>
            <person name="Lavire C."/>
            <person name="Challacombe J.F."/>
            <person name="Brettin T.S."/>
            <person name="Berry A.M."/>
        </authorList>
    </citation>
    <scope>NUCLEOTIDE SEQUENCE [LARGE SCALE GENOMIC DNA]</scope>
    <source>
        <strain evidence="3">ATCC 43068 / DSM 8971 / 11B</strain>
    </source>
</reference>
<dbReference type="RefSeq" id="WP_011720471.1">
    <property type="nucleotide sequence ID" value="NC_008578.1"/>
</dbReference>
<dbReference type="InterPro" id="IPR023393">
    <property type="entry name" value="START-like_dom_sf"/>
</dbReference>
<dbReference type="AlphaFoldDB" id="A0LVE8"/>
<dbReference type="SUPFAM" id="SSF55961">
    <property type="entry name" value="Bet v1-like"/>
    <property type="match status" value="1"/>
</dbReference>
<dbReference type="EMBL" id="CP000481">
    <property type="protein sequence ID" value="ABK53408.1"/>
    <property type="molecule type" value="Genomic_DNA"/>
</dbReference>
<name>A0LVE8_ACIC1</name>
<dbReference type="InParanoid" id="A0LVE8"/>
<protein>
    <submittedName>
        <fullName evidence="2">Carbon monoxide dehydrogenase subunit G</fullName>
    </submittedName>
</protein>
<organism evidence="2 3">
    <name type="scientific">Acidothermus cellulolyticus (strain ATCC 43068 / DSM 8971 / 11B)</name>
    <dbReference type="NCBI Taxonomy" id="351607"/>
    <lineage>
        <taxon>Bacteria</taxon>
        <taxon>Bacillati</taxon>
        <taxon>Actinomycetota</taxon>
        <taxon>Actinomycetes</taxon>
        <taxon>Acidothermales</taxon>
        <taxon>Acidothermaceae</taxon>
        <taxon>Acidothermus</taxon>
    </lineage>
</organism>
<dbReference type="OrthoDB" id="9808623at2"/>
<dbReference type="Gene3D" id="3.30.530.20">
    <property type="match status" value="1"/>
</dbReference>
<evidence type="ECO:0000256" key="1">
    <source>
        <dbReference type="SAM" id="MobiDB-lite"/>
    </source>
</evidence>
<feature type="region of interest" description="Disordered" evidence="1">
    <location>
        <begin position="149"/>
        <end position="206"/>
    </location>
</feature>
<evidence type="ECO:0000313" key="2">
    <source>
        <dbReference type="EMBL" id="ABK53408.1"/>
    </source>
</evidence>
<keyword evidence="3" id="KW-1185">Reference proteome</keyword>